<keyword evidence="2" id="KW-1185">Reference proteome</keyword>
<sequence>MDIMNRSGLTRNVAARLRQSADENKIGLEILFSTVWAIALRDTHTAVGKPKASVKSLFGFENWQISPSMLEGAASFNTAIFIV</sequence>
<dbReference type="EMBL" id="GG704911">
    <property type="protein sequence ID" value="KJF60015.1"/>
    <property type="molecule type" value="Genomic_DNA"/>
</dbReference>
<dbReference type="AlphaFoldDB" id="A0A0D8JRN4"/>
<evidence type="ECO:0000313" key="2">
    <source>
        <dbReference type="Proteomes" id="UP000001261"/>
    </source>
</evidence>
<dbReference type="Proteomes" id="UP000001261">
    <property type="component" value="Unassembled WGS sequence"/>
</dbReference>
<dbReference type="VEuPathDB" id="FungiDB:CIMG_12683"/>
<name>A0A0D8JRN4_COCIM</name>
<proteinExistence type="predicted"/>
<accession>A0A0D8JRN4</accession>
<dbReference type="InParanoid" id="A0A0D8JRN4"/>
<dbReference type="KEGG" id="cim:CIMG_12683"/>
<evidence type="ECO:0000313" key="1">
    <source>
        <dbReference type="EMBL" id="KJF60015.1"/>
    </source>
</evidence>
<reference evidence="2" key="2">
    <citation type="journal article" date="2010" name="Genome Res.">
        <title>Population genomic sequencing of Coccidioides fungi reveals recent hybridization and transposon control.</title>
        <authorList>
            <person name="Neafsey D.E."/>
            <person name="Barker B.M."/>
            <person name="Sharpton T.J."/>
            <person name="Stajich J.E."/>
            <person name="Park D.J."/>
            <person name="Whiston E."/>
            <person name="Hung C.-Y."/>
            <person name="McMahan C."/>
            <person name="White J."/>
            <person name="Sykes S."/>
            <person name="Heiman D."/>
            <person name="Young S."/>
            <person name="Zeng Q."/>
            <person name="Abouelleil A."/>
            <person name="Aftuck L."/>
            <person name="Bessette D."/>
            <person name="Brown A."/>
            <person name="FitzGerald M."/>
            <person name="Lui A."/>
            <person name="Macdonald J.P."/>
            <person name="Priest M."/>
            <person name="Orbach M.J."/>
            <person name="Galgiani J.N."/>
            <person name="Kirkland T.N."/>
            <person name="Cole G.T."/>
            <person name="Birren B.W."/>
            <person name="Henn M.R."/>
            <person name="Taylor J.W."/>
            <person name="Rounsley S.D."/>
        </authorList>
    </citation>
    <scope>GENOME REANNOTATION</scope>
    <source>
        <strain evidence="2">RS</strain>
    </source>
</reference>
<organism evidence="1 2">
    <name type="scientific">Coccidioides immitis (strain RS)</name>
    <name type="common">Valley fever fungus</name>
    <dbReference type="NCBI Taxonomy" id="246410"/>
    <lineage>
        <taxon>Eukaryota</taxon>
        <taxon>Fungi</taxon>
        <taxon>Dikarya</taxon>
        <taxon>Ascomycota</taxon>
        <taxon>Pezizomycotina</taxon>
        <taxon>Eurotiomycetes</taxon>
        <taxon>Eurotiomycetidae</taxon>
        <taxon>Onygenales</taxon>
        <taxon>Onygenaceae</taxon>
        <taxon>Coccidioides</taxon>
    </lineage>
</organism>
<gene>
    <name evidence="1" type="ORF">CIMG_12683</name>
</gene>
<dbReference type="RefSeq" id="XP_004445659.1">
    <property type="nucleotide sequence ID" value="XM_004445602.1"/>
</dbReference>
<dbReference type="GeneID" id="24164310"/>
<reference evidence="2" key="1">
    <citation type="journal article" date="2009" name="Genome Res.">
        <title>Comparative genomic analyses of the human fungal pathogens Coccidioides and their relatives.</title>
        <authorList>
            <person name="Sharpton T.J."/>
            <person name="Stajich J.E."/>
            <person name="Rounsley S.D."/>
            <person name="Gardner M.J."/>
            <person name="Wortman J.R."/>
            <person name="Jordar V.S."/>
            <person name="Maiti R."/>
            <person name="Kodira C.D."/>
            <person name="Neafsey D.E."/>
            <person name="Zeng Q."/>
            <person name="Hung C.-Y."/>
            <person name="McMahan C."/>
            <person name="Muszewska A."/>
            <person name="Grynberg M."/>
            <person name="Mandel M.A."/>
            <person name="Kellner E.M."/>
            <person name="Barker B.M."/>
            <person name="Galgiani J.N."/>
            <person name="Orbach M.J."/>
            <person name="Kirkland T.N."/>
            <person name="Cole G.T."/>
            <person name="Henn M.R."/>
            <person name="Birren B.W."/>
            <person name="Taylor J.W."/>
        </authorList>
    </citation>
    <scope>NUCLEOTIDE SEQUENCE [LARGE SCALE GENOMIC DNA]</scope>
    <source>
        <strain evidence="2">RS</strain>
    </source>
</reference>
<protein>
    <submittedName>
        <fullName evidence="1">Uncharacterized protein</fullName>
    </submittedName>
</protein>